<dbReference type="InterPro" id="IPR011324">
    <property type="entry name" value="Cytotoxic_necrot_fac-like_cat"/>
</dbReference>
<dbReference type="CDD" id="cd16352">
    <property type="entry name" value="CheD"/>
    <property type="match status" value="1"/>
</dbReference>
<evidence type="ECO:0000256" key="2">
    <source>
        <dbReference type="ARBA" id="ARBA00022801"/>
    </source>
</evidence>
<name>A0ABW0R0S3_9BACL</name>
<dbReference type="EC" id="3.5.1.44" evidence="3"/>
<evidence type="ECO:0000256" key="1">
    <source>
        <dbReference type="ARBA" id="ARBA00022500"/>
    </source>
</evidence>
<sequence length="156" mass="17095">MHKVVGIGDWKSSDNVAETVVTYALATCVAVTAYCPVRKAAGMIHILLPAPHTKSDELQRPSRFATTGVPLLIRHMKERYGCKNETLVVNVYGGATSMKRRNPFMIGDRNVEQVQQELRKIGITPRCTDVGGGISRTLEMSVATGEIRLKTLPLTS</sequence>
<keyword evidence="1 3" id="KW-0145">Chemotaxis</keyword>
<keyword evidence="4" id="KW-1133">Transmembrane helix</keyword>
<dbReference type="Proteomes" id="UP001596108">
    <property type="component" value="Unassembled WGS sequence"/>
</dbReference>
<dbReference type="PANTHER" id="PTHR35147">
    <property type="entry name" value="CHEMORECEPTOR GLUTAMINE DEAMIDASE CHED-RELATED"/>
    <property type="match status" value="1"/>
</dbReference>
<dbReference type="HAMAP" id="MF_01440">
    <property type="entry name" value="CheD"/>
    <property type="match status" value="1"/>
</dbReference>
<comment type="function">
    <text evidence="3">Probably deamidates glutamine residues to glutamate on methyl-accepting chemotaxis receptors (MCPs), playing an important role in chemotaxis.</text>
</comment>
<organism evidence="5 6">
    <name type="scientific">Cohnella yongneupensis</name>
    <dbReference type="NCBI Taxonomy" id="425006"/>
    <lineage>
        <taxon>Bacteria</taxon>
        <taxon>Bacillati</taxon>
        <taxon>Bacillota</taxon>
        <taxon>Bacilli</taxon>
        <taxon>Bacillales</taxon>
        <taxon>Paenibacillaceae</taxon>
        <taxon>Cohnella</taxon>
    </lineage>
</organism>
<dbReference type="RefSeq" id="WP_378112759.1">
    <property type="nucleotide sequence ID" value="NZ_JBHSNC010000047.1"/>
</dbReference>
<feature type="transmembrane region" description="Helical" evidence="4">
    <location>
        <begin position="20"/>
        <end position="37"/>
    </location>
</feature>
<evidence type="ECO:0000313" key="6">
    <source>
        <dbReference type="Proteomes" id="UP001596108"/>
    </source>
</evidence>
<dbReference type="Gene3D" id="3.30.1330.200">
    <property type="match status" value="1"/>
</dbReference>
<gene>
    <name evidence="3" type="primary">cheD</name>
    <name evidence="5" type="ORF">ACFPQ4_15425</name>
</gene>
<evidence type="ECO:0000313" key="5">
    <source>
        <dbReference type="EMBL" id="MFC5530819.1"/>
    </source>
</evidence>
<keyword evidence="4" id="KW-0812">Transmembrane</keyword>
<keyword evidence="6" id="KW-1185">Reference proteome</keyword>
<dbReference type="InterPro" id="IPR005659">
    <property type="entry name" value="Chemorcpt_Glu_NH3ase_CheD"/>
</dbReference>
<dbReference type="InterPro" id="IPR038592">
    <property type="entry name" value="CheD-like_sf"/>
</dbReference>
<dbReference type="EMBL" id="JBHSNC010000047">
    <property type="protein sequence ID" value="MFC5530819.1"/>
    <property type="molecule type" value="Genomic_DNA"/>
</dbReference>
<accession>A0ABW0R0S3</accession>
<evidence type="ECO:0000256" key="3">
    <source>
        <dbReference type="HAMAP-Rule" id="MF_01440"/>
    </source>
</evidence>
<comment type="caution">
    <text evidence="5">The sequence shown here is derived from an EMBL/GenBank/DDBJ whole genome shotgun (WGS) entry which is preliminary data.</text>
</comment>
<dbReference type="Pfam" id="PF03975">
    <property type="entry name" value="CheD"/>
    <property type="match status" value="1"/>
</dbReference>
<evidence type="ECO:0000256" key="4">
    <source>
        <dbReference type="SAM" id="Phobius"/>
    </source>
</evidence>
<comment type="similarity">
    <text evidence="3">Belongs to the CheD family.</text>
</comment>
<keyword evidence="2 3" id="KW-0378">Hydrolase</keyword>
<keyword evidence="4" id="KW-0472">Membrane</keyword>
<reference evidence="6" key="1">
    <citation type="journal article" date="2019" name="Int. J. Syst. Evol. Microbiol.">
        <title>The Global Catalogue of Microorganisms (GCM) 10K type strain sequencing project: providing services to taxonomists for standard genome sequencing and annotation.</title>
        <authorList>
            <consortium name="The Broad Institute Genomics Platform"/>
            <consortium name="The Broad Institute Genome Sequencing Center for Infectious Disease"/>
            <person name="Wu L."/>
            <person name="Ma J."/>
        </authorList>
    </citation>
    <scope>NUCLEOTIDE SEQUENCE [LARGE SCALE GENOMIC DNA]</scope>
    <source>
        <strain evidence="6">CGMCC 1.18578</strain>
    </source>
</reference>
<protein>
    <recommendedName>
        <fullName evidence="3">Probable chemoreceptor glutamine deamidase CheD</fullName>
        <ecNumber evidence="3">3.5.1.44</ecNumber>
    </recommendedName>
</protein>
<dbReference type="PANTHER" id="PTHR35147:SF1">
    <property type="entry name" value="CHEMORECEPTOR GLUTAMINE DEAMIDASE CHED-RELATED"/>
    <property type="match status" value="1"/>
</dbReference>
<comment type="catalytic activity">
    <reaction evidence="3">
        <text>L-glutaminyl-[protein] + H2O = L-glutamyl-[protein] + NH4(+)</text>
        <dbReference type="Rhea" id="RHEA:16441"/>
        <dbReference type="Rhea" id="RHEA-COMP:10207"/>
        <dbReference type="Rhea" id="RHEA-COMP:10208"/>
        <dbReference type="ChEBI" id="CHEBI:15377"/>
        <dbReference type="ChEBI" id="CHEBI:28938"/>
        <dbReference type="ChEBI" id="CHEBI:29973"/>
        <dbReference type="ChEBI" id="CHEBI:30011"/>
        <dbReference type="EC" id="3.5.1.44"/>
    </reaction>
</comment>
<dbReference type="SUPFAM" id="SSF64438">
    <property type="entry name" value="CNF1/YfiH-like putative cysteine hydrolases"/>
    <property type="match status" value="1"/>
</dbReference>
<proteinExistence type="inferred from homology"/>